<gene>
    <name evidence="12" type="primary">lepA</name>
    <name evidence="14" type="ORF">COW38_02230</name>
</gene>
<dbReference type="GO" id="GO:0005886">
    <property type="term" value="C:plasma membrane"/>
    <property type="evidence" value="ECO:0007669"/>
    <property type="project" value="UniProtKB-SubCell"/>
</dbReference>
<feature type="domain" description="Tr-type G" evidence="13">
    <location>
        <begin position="3"/>
        <end position="179"/>
    </location>
</feature>
<dbReference type="GO" id="GO:0003746">
    <property type="term" value="F:translation elongation factor activity"/>
    <property type="evidence" value="ECO:0007669"/>
    <property type="project" value="UniProtKB-UniRule"/>
</dbReference>
<dbReference type="Pfam" id="PF00679">
    <property type="entry name" value="EFG_C"/>
    <property type="match status" value="1"/>
</dbReference>
<dbReference type="InterPro" id="IPR006297">
    <property type="entry name" value="EF-4"/>
</dbReference>
<evidence type="ECO:0000256" key="7">
    <source>
        <dbReference type="ARBA" id="ARBA00023136"/>
    </source>
</evidence>
<evidence type="ECO:0000313" key="14">
    <source>
        <dbReference type="EMBL" id="PIW07812.1"/>
    </source>
</evidence>
<keyword evidence="3 12" id="KW-0547">Nucleotide-binding</keyword>
<dbReference type="InterPro" id="IPR000640">
    <property type="entry name" value="EFG_V-like"/>
</dbReference>
<evidence type="ECO:0000256" key="10">
    <source>
        <dbReference type="ARBA" id="ARBA00061052"/>
    </source>
</evidence>
<dbReference type="EMBL" id="PFFO01000097">
    <property type="protein sequence ID" value="PIW07812.1"/>
    <property type="molecule type" value="Genomic_DNA"/>
</dbReference>
<dbReference type="Gene3D" id="3.30.70.240">
    <property type="match status" value="1"/>
</dbReference>
<dbReference type="SUPFAM" id="SSF52540">
    <property type="entry name" value="P-loop containing nucleoside triphosphate hydrolases"/>
    <property type="match status" value="1"/>
</dbReference>
<evidence type="ECO:0000259" key="13">
    <source>
        <dbReference type="PROSITE" id="PS51722"/>
    </source>
</evidence>
<dbReference type="CDD" id="cd03709">
    <property type="entry name" value="lepA_C"/>
    <property type="match status" value="1"/>
</dbReference>
<keyword evidence="4 12" id="KW-0378">Hydrolase</keyword>
<keyword evidence="5 12" id="KW-0648">Protein biosynthesis</keyword>
<dbReference type="InterPro" id="IPR035647">
    <property type="entry name" value="EFG_III/V"/>
</dbReference>
<comment type="caution">
    <text evidence="14">The sequence shown here is derived from an EMBL/GenBank/DDBJ whole genome shotgun (WGS) entry which is preliminary data.</text>
</comment>
<evidence type="ECO:0000256" key="8">
    <source>
        <dbReference type="ARBA" id="ARBA00050293"/>
    </source>
</evidence>
<name>A0A2M7FPJ6_9BACT</name>
<dbReference type="GO" id="GO:0005525">
    <property type="term" value="F:GTP binding"/>
    <property type="evidence" value="ECO:0007669"/>
    <property type="project" value="UniProtKB-UniRule"/>
</dbReference>
<dbReference type="NCBIfam" id="TIGR01393">
    <property type="entry name" value="lepA"/>
    <property type="match status" value="1"/>
</dbReference>
<evidence type="ECO:0000256" key="2">
    <source>
        <dbReference type="ARBA" id="ARBA00022475"/>
    </source>
</evidence>
<keyword evidence="2 12" id="KW-1003">Cell membrane</keyword>
<dbReference type="GO" id="GO:0043022">
    <property type="term" value="F:ribosome binding"/>
    <property type="evidence" value="ECO:0007669"/>
    <property type="project" value="UniProtKB-UniRule"/>
</dbReference>
<dbReference type="InterPro" id="IPR035654">
    <property type="entry name" value="LepA_IV"/>
</dbReference>
<feature type="binding site" evidence="12">
    <location>
        <begin position="126"/>
        <end position="129"/>
    </location>
    <ligand>
        <name>GTP</name>
        <dbReference type="ChEBI" id="CHEBI:37565"/>
    </ligand>
</feature>
<dbReference type="Proteomes" id="UP000230556">
    <property type="component" value="Unassembled WGS sequence"/>
</dbReference>
<dbReference type="InterPro" id="IPR013842">
    <property type="entry name" value="LepA_CTD"/>
</dbReference>
<dbReference type="Gene3D" id="3.30.70.2570">
    <property type="entry name" value="Elongation factor 4, C-terminal domain"/>
    <property type="match status" value="1"/>
</dbReference>
<dbReference type="Gene3D" id="3.40.50.300">
    <property type="entry name" value="P-loop containing nucleotide triphosphate hydrolases"/>
    <property type="match status" value="1"/>
</dbReference>
<comment type="subcellular location">
    <subcellularLocation>
        <location evidence="12">Cell membrane</location>
        <topology evidence="12">Peripheral membrane protein</topology>
        <orientation evidence="12">Cytoplasmic side</orientation>
    </subcellularLocation>
</comment>
<keyword evidence="6 12" id="KW-0342">GTP-binding</keyword>
<evidence type="ECO:0000313" key="15">
    <source>
        <dbReference type="Proteomes" id="UP000230556"/>
    </source>
</evidence>
<evidence type="ECO:0000256" key="6">
    <source>
        <dbReference type="ARBA" id="ARBA00023134"/>
    </source>
</evidence>
<feature type="binding site" evidence="12">
    <location>
        <begin position="15"/>
        <end position="20"/>
    </location>
    <ligand>
        <name>GTP</name>
        <dbReference type="ChEBI" id="CHEBI:37565"/>
    </ligand>
</feature>
<dbReference type="GO" id="GO:0045727">
    <property type="term" value="P:positive regulation of translation"/>
    <property type="evidence" value="ECO:0007669"/>
    <property type="project" value="UniProtKB-UniRule"/>
</dbReference>
<comment type="similarity">
    <text evidence="10">Belongs to the GTP-binding elongation factor family. LepA subfamily.</text>
</comment>
<dbReference type="PROSITE" id="PS00301">
    <property type="entry name" value="G_TR_1"/>
    <property type="match status" value="1"/>
</dbReference>
<dbReference type="InterPro" id="IPR000795">
    <property type="entry name" value="T_Tr_GTP-bd_dom"/>
</dbReference>
<evidence type="ECO:0000256" key="1">
    <source>
        <dbReference type="ARBA" id="ARBA00005454"/>
    </source>
</evidence>
<dbReference type="PRINTS" id="PR00315">
    <property type="entry name" value="ELONGATNFCT"/>
</dbReference>
<keyword evidence="14" id="KW-0251">Elongation factor</keyword>
<evidence type="ECO:0000256" key="12">
    <source>
        <dbReference type="HAMAP-Rule" id="MF_00071"/>
    </source>
</evidence>
<evidence type="ECO:0000256" key="4">
    <source>
        <dbReference type="ARBA" id="ARBA00022801"/>
    </source>
</evidence>
<keyword evidence="7 12" id="KW-0472">Membrane</keyword>
<dbReference type="SMART" id="SM00838">
    <property type="entry name" value="EFG_C"/>
    <property type="match status" value="1"/>
</dbReference>
<dbReference type="PROSITE" id="PS51722">
    <property type="entry name" value="G_TR_2"/>
    <property type="match status" value="1"/>
</dbReference>
<dbReference type="InterPro" id="IPR031157">
    <property type="entry name" value="G_TR_CS"/>
</dbReference>
<dbReference type="NCBIfam" id="TIGR00231">
    <property type="entry name" value="small_GTP"/>
    <property type="match status" value="1"/>
</dbReference>
<proteinExistence type="inferred from homology"/>
<dbReference type="GO" id="GO:0003924">
    <property type="term" value="F:GTPase activity"/>
    <property type="evidence" value="ECO:0007669"/>
    <property type="project" value="UniProtKB-UniRule"/>
</dbReference>
<evidence type="ECO:0000256" key="9">
    <source>
        <dbReference type="ARBA" id="ARBA00057626"/>
    </source>
</evidence>
<dbReference type="SUPFAM" id="SSF50447">
    <property type="entry name" value="Translation proteins"/>
    <property type="match status" value="1"/>
</dbReference>
<comment type="catalytic activity">
    <reaction evidence="8 12">
        <text>GTP + H2O = GDP + phosphate + H(+)</text>
        <dbReference type="Rhea" id="RHEA:19669"/>
        <dbReference type="ChEBI" id="CHEBI:15377"/>
        <dbReference type="ChEBI" id="CHEBI:15378"/>
        <dbReference type="ChEBI" id="CHEBI:37565"/>
        <dbReference type="ChEBI" id="CHEBI:43474"/>
        <dbReference type="ChEBI" id="CHEBI:58189"/>
        <dbReference type="EC" id="3.6.5.n1"/>
    </reaction>
</comment>
<dbReference type="InterPro" id="IPR009000">
    <property type="entry name" value="Transl_B-barrel_sf"/>
</dbReference>
<dbReference type="AlphaFoldDB" id="A0A2M7FPJ6"/>
<comment type="similarity">
    <text evidence="1 12">Belongs to the TRAFAC class translation factor GTPase superfamily. Classic translation factor GTPase family. LepA subfamily.</text>
</comment>
<dbReference type="Pfam" id="PF00009">
    <property type="entry name" value="GTP_EFTU"/>
    <property type="match status" value="1"/>
</dbReference>
<dbReference type="Gene3D" id="2.40.30.10">
    <property type="entry name" value="Translation factors"/>
    <property type="match status" value="1"/>
</dbReference>
<accession>A0A2M7FPJ6</accession>
<dbReference type="FunFam" id="3.30.70.2570:FF:000001">
    <property type="entry name" value="Translation factor GUF1, mitochondrial"/>
    <property type="match status" value="1"/>
</dbReference>
<dbReference type="Pfam" id="PF06421">
    <property type="entry name" value="LepA_C"/>
    <property type="match status" value="1"/>
</dbReference>
<dbReference type="EC" id="3.6.5.n1" evidence="11 12"/>
<dbReference type="HAMAP" id="MF_00071">
    <property type="entry name" value="LepA"/>
    <property type="match status" value="1"/>
</dbReference>
<dbReference type="SUPFAM" id="SSF54980">
    <property type="entry name" value="EF-G C-terminal domain-like"/>
    <property type="match status" value="2"/>
</dbReference>
<evidence type="ECO:0000256" key="11">
    <source>
        <dbReference type="ARBA" id="ARBA00066744"/>
    </source>
</evidence>
<evidence type="ECO:0000256" key="5">
    <source>
        <dbReference type="ARBA" id="ARBA00022917"/>
    </source>
</evidence>
<dbReference type="InterPro" id="IPR005225">
    <property type="entry name" value="Small_GTP-bd"/>
</dbReference>
<sequence>MTSNIRNFSIIAHIDHGKTTLTDRLLESTGTVAYGGTVRLMDSNPIEQERGITIKLAPVRMLYHDYILNLIDTPGHVDFSYEVSRALHACEGAVLVIDATKGIQAQTIANYDKAKEAGLTIIPFINKIDMAASEPERVESELIETLGFKQEDILFGSAKSGIGVPELLDAIIARIPAPAINHEPSTINHSLRALVFNSTFDTHKGVIAFVKVISGSINKDNRNNLMLFATQDKLTPLEIGFFSPDLPRVGERQQVGAGMRISDHIEVGEVGYIATGYKDIRAVTIGDTLTTIGSDIIPIEGYDRPQAMVFMDIYPIDADNYRNLIDALGKLALNDASLTYRPASSPALGHGFRVGFLGILHAEIVTERLSREFEVQVVNTVPSVPYRMHLRRGESMYSPATPSPEEFVEISSPADWPAPEKIMSIEEPVVTLTIYTPETYVGGIMELTQNKRAEFIDMQYIASRVRLNYLMPLSELITGFYDRLKSVSSGYASVQYDHAGYQVVDATKVDILLNSDPAEALSFVSPRYSAEARARVLVDKLKNVIPRSLIEVAIQAAIGGKIIARSTVKAFRKDVTAKLHGGDMTRNRKLLEKQKKGKKKMKMLGSVSVPQEAFTEILKI</sequence>
<dbReference type="PANTHER" id="PTHR43512">
    <property type="entry name" value="TRANSLATION FACTOR GUF1-RELATED"/>
    <property type="match status" value="1"/>
</dbReference>
<dbReference type="InterPro" id="IPR027417">
    <property type="entry name" value="P-loop_NTPase"/>
</dbReference>
<dbReference type="PANTHER" id="PTHR43512:SF4">
    <property type="entry name" value="TRANSLATION FACTOR GUF1 HOMOLOG, CHLOROPLASTIC"/>
    <property type="match status" value="1"/>
</dbReference>
<reference evidence="15" key="1">
    <citation type="submission" date="2017-09" db="EMBL/GenBank/DDBJ databases">
        <title>Depth-based differentiation of microbial function through sediment-hosted aquifers and enrichment of novel symbionts in the deep terrestrial subsurface.</title>
        <authorList>
            <person name="Probst A.J."/>
            <person name="Ladd B."/>
            <person name="Jarett J.K."/>
            <person name="Geller-Mcgrath D.E."/>
            <person name="Sieber C.M.K."/>
            <person name="Emerson J.B."/>
            <person name="Anantharaman K."/>
            <person name="Thomas B.C."/>
            <person name="Malmstrom R."/>
            <person name="Stieglmeier M."/>
            <person name="Klingl A."/>
            <person name="Woyke T."/>
            <person name="Ryan C.M."/>
            <person name="Banfield J.F."/>
        </authorList>
    </citation>
    <scope>NUCLEOTIDE SEQUENCE [LARGE SCALE GENOMIC DNA]</scope>
</reference>
<evidence type="ECO:0000256" key="3">
    <source>
        <dbReference type="ARBA" id="ARBA00022741"/>
    </source>
</evidence>
<dbReference type="FunFam" id="3.30.70.240:FF:000007">
    <property type="entry name" value="Translation factor GUF1, mitochondrial"/>
    <property type="match status" value="1"/>
</dbReference>
<comment type="function">
    <text evidence="9 12">Required for accurate and efficient protein synthesis under certain stress conditions. May act as a fidelity factor of the translation reaction, by catalyzing a one-codon backward translocation of tRNAs on improperly translocated ribosomes. Back-translocation proceeds from a post-translocation (POST) complex to a pre-translocation (PRE) complex, thus giving elongation factor G a second chance to translocate the tRNAs correctly. Binds to ribosomes in a GTP-dependent manner.</text>
</comment>
<protein>
    <recommendedName>
        <fullName evidence="11 12">Elongation factor 4</fullName>
        <shortName evidence="12">EF-4</shortName>
        <ecNumber evidence="11 12">3.6.5.n1</ecNumber>
    </recommendedName>
    <alternativeName>
        <fullName evidence="12">Ribosomal back-translocase LepA</fullName>
    </alternativeName>
</protein>
<dbReference type="Gene3D" id="3.30.70.870">
    <property type="entry name" value="Elongation Factor G (Translational Gtpase), domain 3"/>
    <property type="match status" value="1"/>
</dbReference>
<organism evidence="14 15">
    <name type="scientific">Candidatus Collierbacteria bacterium CG17_big_fil_post_rev_8_21_14_2_50_45_7</name>
    <dbReference type="NCBI Taxonomy" id="1974536"/>
    <lineage>
        <taxon>Bacteria</taxon>
        <taxon>Candidatus Collieribacteriota</taxon>
    </lineage>
</organism>
<dbReference type="InterPro" id="IPR038363">
    <property type="entry name" value="LepA_C_sf"/>
</dbReference>